<dbReference type="FunFam" id="3.30.565.10:FF:000010">
    <property type="entry name" value="Sensor histidine kinase RcsC"/>
    <property type="match status" value="1"/>
</dbReference>
<dbReference type="Pfam" id="PF00512">
    <property type="entry name" value="HisKA"/>
    <property type="match status" value="1"/>
</dbReference>
<dbReference type="Pfam" id="PF00072">
    <property type="entry name" value="Response_reg"/>
    <property type="match status" value="1"/>
</dbReference>
<evidence type="ECO:0000256" key="11">
    <source>
        <dbReference type="ARBA" id="ARBA00022989"/>
    </source>
</evidence>
<dbReference type="SUPFAM" id="SSF55781">
    <property type="entry name" value="GAF domain-like"/>
    <property type="match status" value="1"/>
</dbReference>
<accession>D4AUC6</accession>
<feature type="compositionally biased region" description="Acidic residues" evidence="14">
    <location>
        <begin position="2367"/>
        <end position="2376"/>
    </location>
</feature>
<feature type="domain" description="Response regulatory" evidence="17">
    <location>
        <begin position="2160"/>
        <end position="2283"/>
    </location>
</feature>
<dbReference type="Proteomes" id="UP000008866">
    <property type="component" value="Unassembled WGS sequence"/>
</dbReference>
<dbReference type="GO" id="GO:0005886">
    <property type="term" value="C:plasma membrane"/>
    <property type="evidence" value="ECO:0007669"/>
    <property type="project" value="UniProtKB-SubCell"/>
</dbReference>
<dbReference type="SMR" id="D4AUC6"/>
<feature type="region of interest" description="Disordered" evidence="14">
    <location>
        <begin position="2340"/>
        <end position="2418"/>
    </location>
</feature>
<evidence type="ECO:0000259" key="15">
    <source>
        <dbReference type="PROSITE" id="PS50011"/>
    </source>
</evidence>
<evidence type="ECO:0000256" key="12">
    <source>
        <dbReference type="ARBA" id="ARBA00023136"/>
    </source>
</evidence>
<keyword evidence="10" id="KW-0067">ATP-binding</keyword>
<comment type="caution">
    <text evidence="18">The sequence shown here is derived from an EMBL/GenBank/DDBJ whole genome shotgun (WGS) entry which is preliminary data.</text>
</comment>
<evidence type="ECO:0000259" key="16">
    <source>
        <dbReference type="PROSITE" id="PS50109"/>
    </source>
</evidence>
<keyword evidence="19" id="KW-1185">Reference proteome</keyword>
<dbReference type="FunFam" id="3.40.50.2300:FF:000285">
    <property type="entry name" value="Putative sensor histidine kinase/response regulator"/>
    <property type="match status" value="1"/>
</dbReference>
<keyword evidence="12" id="KW-0472">Membrane</keyword>
<dbReference type="SUPFAM" id="SSF56112">
    <property type="entry name" value="Protein kinase-like (PK-like)"/>
    <property type="match status" value="1"/>
</dbReference>
<dbReference type="Gene3D" id="3.30.565.10">
    <property type="entry name" value="Histidine kinase-like ATPase, C-terminal domain"/>
    <property type="match status" value="1"/>
</dbReference>
<dbReference type="PANTHER" id="PTHR43047">
    <property type="entry name" value="TWO-COMPONENT HISTIDINE PROTEIN KINASE"/>
    <property type="match status" value="1"/>
</dbReference>
<protein>
    <recommendedName>
        <fullName evidence="3">histidine kinase</fullName>
        <ecNumber evidence="3">2.7.13.3</ecNumber>
    </recommendedName>
</protein>
<keyword evidence="11" id="KW-1133">Transmembrane helix</keyword>
<sequence length="2418" mass="269765">MEESRILGEDLHALPERLLERLSQIPGYSWDQNVTPFQSSYDHWQFTGIKYSADSESISTHTAASSSSRSKASASSHNSPELEPRSFFPSQWRKAPSEAGSEITSPREEVERPWLPVIARVSGHVVRLEREFHILRTIVETSDPECKHTVRPIDIIHLAREPEDRGLLLVTIYEYVSPNYLRRLILGGPHSFQMDCSVPPSTNPDIEEVSLQAFFDFAIGACECLELLHYGLKTIHGEIRGDAFHFSEETRVVRLMNTGNGPRSFDNALGDGWAVLSKEIGVRNKLQFIAPEQTGRLPTEPDSRTDIYALGILLWIMLARKPAFEGKDLVEVVQNVLSKKLSPISTLRLDMPDACSAVIQKMTKKQINERYHTISAVKWDFQQISKLLGDGNSEALRDFQVAQRDVSSFFTLPSGMFGRKVEFDRIMSVINKASKRRQAATTPNKPSLYARSSASSISGDRLDAVEVDASSDSGSYAAPISAFRPNSISHASTSHGLMPSHDSMFSGDHGTTSGKSTLLSNRMKSPTDSRMSWEFIDRDSPSVAFDSTSLARRKAAHTKYRHGGRCEVITVSGPTGMGKSDLLQRLLPEIRKLGYVAVAKVDRQSKLPFDPFLKALASLLRQIFSERDISTEYHNSIRNSLQPIWPSLHQFLDLPYQLLFQDNVDYEPPVHQRSFHPLKGLKEGIEESFSVSAPEFTSLRHGQTSQDFIQGPSASGMNFVEIVIDVLRVMSLYEVICICIDNAHFVDDESAGLLLEIIKNKVRCVVILTGRTDDIVSPIMKSIFAGEGSSITNVVLEPLTEDDILEFVAATMHQTSNNSLVPLAAVVQEKSRGNPFYIRMILETCYRKNCIWYSWRDAAWEFDLDRVFSEFVVPGYGEGIGTNFVVKRLQEMPSAARSIVLWAALLGTTFSFSLVQKLLSGEFLFEVGGEEEDDVTCPAQTKWKQNSSDIVAGLQFLLQAYIIIPGETDDEFRFSSDHYAQAVASMRQCHNVEKMHFIITQTMMKYLPDNEATMHLKSRHIGLSAKLIKERVPIRTAYRDVLYRAGLSSYKSGAKAMALKHYQLCVFLLQDSPWAPDTPDAYYDETRELYIQVAEMHLALGQTEETLNALKPVFENARTAPCKARAWTLRSRVHSVSGDVCSALGDLFTCLEELGVKINRVATWEESDKAYRKIAKYLQTIDFDTLLTRPLSNDRALIAAGSVLNEAISICLWLDPMMYFHLTVEMMRLHLEYGAMAQVVYLYSQLSTIALSRFKDMQLGLKLSDAALSILRITSDPAAIARGITIHNFFINHMRDPVSAILPLLETSTEAAFFLGDRYYILLNVSSMVITRLVLGHDLGEIEDLCNDATEGIDDWVHDIRGGLGIVATRSPELALSDAYHDDQRLQAEVLERFPGKPHVLVTYRSIILIPLYAFGHYSRIVEMGTEMVGQLRGIFSSRLATQVYFYLSLATLSLHFEDPLRPDLEENLKTVERYKEEIDYMRDACDANYGMWSLLVKGLLSELKRDFQGALVAFEIMLKSTTGQLKRPSLTNFKVKIISLHDAVQPYKKSSLLTISCAVDFLVRRGAKRAAQMMLQPAISVWNRIGASRKARQLTEKFEWLMRIGTVSRTNDVGCQTIDSLLGVQKSNVTESTSENRGLNSLESGHNQKWLEQNQGNEGPSDITGVGLDIIDLSTIIEFSHIMSSELEVNKLLTKMVGIILESCSGSELALVITEFESQGWCVAASGDNESDPIAYENGLPFSEVEDKMAQQISNYTLRTREAVLVHNVLEDDRFTNLSESYASRHPHGRSIIVLPIIQAKKFLGVVHIEGKPNSFTQRNLVLLRLVCNQMGISLANAFLFQEVRKVSAANAAMVEAQKRALVQAREAEHKAKIAEVEANHNVKLKEDAAKAKSIFLANISHDLRTPMTGVIGLSELLKATKLDPKQDVYVESIRVCADTLLTLINDILDFSKLEAGKMKVSIVPINLRQTIAEVVRALRYTHREKGLNTIEDLDSIDPDLLVMGDPVRLHQIFMNLLSNSYKFTPAGSVTVRAIVEEDTPEKIRVTCKVADTGIGISEEQLVRLFRPFSQADSSTARSYGGSGLGLSICKAIIEDVLGGRIWLQSKEGEGTTVTFTLVFKKAGKDAVPKAPWTQEPGHKQPHAHRLRDISHIPRDDVRICIAEDNPINQKIAVSFVHHLGLSSEVYSDGEQAVEALRQRSRDGKPFHVVLMDVQMPVLDGCDATRRIREDPDPNVNEVLVIAMTASAIEGDREKCIDAGMNNYLAKPVRSDVLKGMLDRYLAPQTKALPKRSKSSAAASRLIELQATTPPKPPQPAPSIDELIAEEKRTKATIDAAIVAATKRREDTPNGDSIPEEYTEGSTEGNTEDNTEENTEEKSQPVEESRVEELNDDDATPTPPSNDPSVDKTPTLNADTH</sequence>
<gene>
    <name evidence="18" type="ORF">ARB_07756</name>
</gene>
<name>D4AUC6_ARTBC</name>
<dbReference type="FunFam" id="1.10.510.10:FF:000579">
    <property type="entry name" value="Sensor histidine kinase/response regulator, putative"/>
    <property type="match status" value="1"/>
</dbReference>
<proteinExistence type="predicted"/>
<dbReference type="PROSITE" id="PS50109">
    <property type="entry name" value="HIS_KIN"/>
    <property type="match status" value="1"/>
</dbReference>
<dbReference type="InterPro" id="IPR000719">
    <property type="entry name" value="Prot_kinase_dom"/>
</dbReference>
<dbReference type="SMART" id="SM00387">
    <property type="entry name" value="HATPase_c"/>
    <property type="match status" value="1"/>
</dbReference>
<dbReference type="GO" id="GO:0009927">
    <property type="term" value="F:histidine phosphotransfer kinase activity"/>
    <property type="evidence" value="ECO:0007669"/>
    <property type="project" value="TreeGrafter"/>
</dbReference>
<keyword evidence="5 13" id="KW-0597">Phosphoprotein</keyword>
<dbReference type="CDD" id="cd16922">
    <property type="entry name" value="HATPase_EvgS-ArcB-TorS-like"/>
    <property type="match status" value="1"/>
</dbReference>
<dbReference type="InterPro" id="IPR011006">
    <property type="entry name" value="CheY-like_superfamily"/>
</dbReference>
<dbReference type="SUPFAM" id="SSF55874">
    <property type="entry name" value="ATPase domain of HSP90 chaperone/DNA topoisomerase II/histidine kinase"/>
    <property type="match status" value="1"/>
</dbReference>
<evidence type="ECO:0000256" key="7">
    <source>
        <dbReference type="ARBA" id="ARBA00022692"/>
    </source>
</evidence>
<dbReference type="CDD" id="cd17546">
    <property type="entry name" value="REC_hyHK_CKI1_RcsC-like"/>
    <property type="match status" value="1"/>
</dbReference>
<dbReference type="InterPro" id="IPR003018">
    <property type="entry name" value="GAF"/>
</dbReference>
<dbReference type="GeneID" id="9521453"/>
<feature type="region of interest" description="Disordered" evidence="14">
    <location>
        <begin position="1633"/>
        <end position="1662"/>
    </location>
</feature>
<keyword evidence="7" id="KW-0812">Transmembrane</keyword>
<dbReference type="PROSITE" id="PS50110">
    <property type="entry name" value="RESPONSE_REGULATORY"/>
    <property type="match status" value="1"/>
</dbReference>
<dbReference type="InterPro" id="IPR003661">
    <property type="entry name" value="HisK_dim/P_dom"/>
</dbReference>
<dbReference type="KEGG" id="abe:ARB_07756"/>
<dbReference type="GO" id="GO:0000155">
    <property type="term" value="F:phosphorelay sensor kinase activity"/>
    <property type="evidence" value="ECO:0007669"/>
    <property type="project" value="InterPro"/>
</dbReference>
<feature type="compositionally biased region" description="Basic and acidic residues" evidence="14">
    <location>
        <begin position="2377"/>
        <end position="2390"/>
    </location>
</feature>
<evidence type="ECO:0000256" key="14">
    <source>
        <dbReference type="SAM" id="MobiDB-lite"/>
    </source>
</evidence>
<dbReference type="SUPFAM" id="SSF52540">
    <property type="entry name" value="P-loop containing nucleoside triphosphate hydrolases"/>
    <property type="match status" value="1"/>
</dbReference>
<feature type="domain" description="Protein kinase" evidence="15">
    <location>
        <begin position="58"/>
        <end position="388"/>
    </location>
</feature>
<dbReference type="Gene3D" id="1.10.510.10">
    <property type="entry name" value="Transferase(Phosphotransferase) domain 1"/>
    <property type="match status" value="1"/>
</dbReference>
<feature type="region of interest" description="Disordered" evidence="14">
    <location>
        <begin position="434"/>
        <end position="453"/>
    </location>
</feature>
<comment type="subcellular location">
    <subcellularLocation>
        <location evidence="2">Cell membrane</location>
        <topology evidence="2">Multi-pass membrane protein</topology>
    </subcellularLocation>
</comment>
<dbReference type="FunFam" id="1.10.287.130:FF:000003">
    <property type="entry name" value="Histidine kinase"/>
    <property type="match status" value="1"/>
</dbReference>
<organism evidence="18 19">
    <name type="scientific">Arthroderma benhamiae (strain ATCC MYA-4681 / CBS 112371)</name>
    <name type="common">Trichophyton mentagrophytes</name>
    <dbReference type="NCBI Taxonomy" id="663331"/>
    <lineage>
        <taxon>Eukaryota</taxon>
        <taxon>Fungi</taxon>
        <taxon>Dikarya</taxon>
        <taxon>Ascomycota</taxon>
        <taxon>Pezizomycotina</taxon>
        <taxon>Eurotiomycetes</taxon>
        <taxon>Eurotiomycetidae</taxon>
        <taxon>Onygenales</taxon>
        <taxon>Arthrodermataceae</taxon>
        <taxon>Trichophyton</taxon>
    </lineage>
</organism>
<evidence type="ECO:0000256" key="10">
    <source>
        <dbReference type="ARBA" id="ARBA00022840"/>
    </source>
</evidence>
<evidence type="ECO:0000313" key="19">
    <source>
        <dbReference type="Proteomes" id="UP000008866"/>
    </source>
</evidence>
<feature type="region of interest" description="Disordered" evidence="14">
    <location>
        <begin position="57"/>
        <end position="106"/>
    </location>
</feature>
<dbReference type="InterPro" id="IPR036890">
    <property type="entry name" value="HATPase_C_sf"/>
</dbReference>
<dbReference type="Pfam" id="PF02518">
    <property type="entry name" value="HATPase_c"/>
    <property type="match status" value="1"/>
</dbReference>
<dbReference type="Gene3D" id="3.30.450.40">
    <property type="match status" value="1"/>
</dbReference>
<evidence type="ECO:0000313" key="18">
    <source>
        <dbReference type="EMBL" id="EFE33396.1"/>
    </source>
</evidence>
<dbReference type="InterPro" id="IPR036097">
    <property type="entry name" value="HisK_dim/P_sf"/>
</dbReference>
<keyword evidence="9" id="KW-0418">Kinase</keyword>
<evidence type="ECO:0000256" key="9">
    <source>
        <dbReference type="ARBA" id="ARBA00022777"/>
    </source>
</evidence>
<dbReference type="CDD" id="cd00082">
    <property type="entry name" value="HisKA"/>
    <property type="match status" value="1"/>
</dbReference>
<dbReference type="SMART" id="SM00388">
    <property type="entry name" value="HisKA"/>
    <property type="match status" value="1"/>
</dbReference>
<dbReference type="InterPro" id="IPR029016">
    <property type="entry name" value="GAF-like_dom_sf"/>
</dbReference>
<reference evidence="19" key="1">
    <citation type="journal article" date="2011" name="Genome Biol.">
        <title>Comparative and functional genomics provide insights into the pathogenicity of dermatophytic fungi.</title>
        <authorList>
            <person name="Burmester A."/>
            <person name="Shelest E."/>
            <person name="Gloeckner G."/>
            <person name="Heddergott C."/>
            <person name="Schindler S."/>
            <person name="Staib P."/>
            <person name="Heidel A."/>
            <person name="Felder M."/>
            <person name="Petzold A."/>
            <person name="Szafranski K."/>
            <person name="Feuermann M."/>
            <person name="Pedruzzi I."/>
            <person name="Priebe S."/>
            <person name="Groth M."/>
            <person name="Winkler R."/>
            <person name="Li W."/>
            <person name="Kniemeyer O."/>
            <person name="Schroeckh V."/>
            <person name="Hertweck C."/>
            <person name="Hube B."/>
            <person name="White T.C."/>
            <person name="Platzer M."/>
            <person name="Guthke R."/>
            <person name="Heitman J."/>
            <person name="Woestemeyer J."/>
            <person name="Zipfel P.F."/>
            <person name="Monod M."/>
            <person name="Brakhage A.A."/>
        </authorList>
    </citation>
    <scope>NUCLEOTIDE SEQUENCE [LARGE SCALE GENOMIC DNA]</scope>
    <source>
        <strain evidence="19">ATCC MYA-4681 / CBS 112371</strain>
    </source>
</reference>
<dbReference type="PANTHER" id="PTHR43047:SF46">
    <property type="entry name" value="HISTIDINE KINASE_RESPONSE REGULATOR, PUTATIVE (AFU_ORTHOLOGUE AFUA_3G12550)-RELATED"/>
    <property type="match status" value="1"/>
</dbReference>
<dbReference type="Pfam" id="PF13191">
    <property type="entry name" value="AAA_16"/>
    <property type="match status" value="1"/>
</dbReference>
<dbReference type="SUPFAM" id="SSF52172">
    <property type="entry name" value="CheY-like"/>
    <property type="match status" value="1"/>
</dbReference>
<dbReference type="Gene3D" id="3.40.50.2300">
    <property type="match status" value="1"/>
</dbReference>
<evidence type="ECO:0000259" key="17">
    <source>
        <dbReference type="PROSITE" id="PS50110"/>
    </source>
</evidence>
<dbReference type="eggNOG" id="KOG0519">
    <property type="taxonomic scope" value="Eukaryota"/>
</dbReference>
<dbReference type="OMA" id="QLPGYTW"/>
<evidence type="ECO:0000256" key="13">
    <source>
        <dbReference type="PROSITE-ProRule" id="PRU00169"/>
    </source>
</evidence>
<dbReference type="InterPro" id="IPR041664">
    <property type="entry name" value="AAA_16"/>
</dbReference>
<evidence type="ECO:0000256" key="3">
    <source>
        <dbReference type="ARBA" id="ARBA00012438"/>
    </source>
</evidence>
<feature type="compositionally biased region" description="Polar residues" evidence="14">
    <location>
        <begin position="2409"/>
        <end position="2418"/>
    </location>
</feature>
<evidence type="ECO:0000256" key="4">
    <source>
        <dbReference type="ARBA" id="ARBA00022475"/>
    </source>
</evidence>
<dbReference type="InterPro" id="IPR003594">
    <property type="entry name" value="HATPase_dom"/>
</dbReference>
<keyword evidence="6" id="KW-0808">Transferase</keyword>
<evidence type="ECO:0000256" key="8">
    <source>
        <dbReference type="ARBA" id="ARBA00022741"/>
    </source>
</evidence>
<dbReference type="InterPro" id="IPR027417">
    <property type="entry name" value="P-loop_NTPase"/>
</dbReference>
<dbReference type="InterPro" id="IPR005467">
    <property type="entry name" value="His_kinase_dom"/>
</dbReference>
<evidence type="ECO:0000256" key="1">
    <source>
        <dbReference type="ARBA" id="ARBA00000085"/>
    </source>
</evidence>
<feature type="modified residue" description="4-aspartylphosphate" evidence="13">
    <location>
        <position position="2214"/>
    </location>
</feature>
<dbReference type="InterPro" id="IPR011009">
    <property type="entry name" value="Kinase-like_dom_sf"/>
</dbReference>
<feature type="compositionally biased region" description="Low complexity" evidence="14">
    <location>
        <begin position="57"/>
        <end position="79"/>
    </location>
</feature>
<dbReference type="InterPro" id="IPR001789">
    <property type="entry name" value="Sig_transdc_resp-reg_receiver"/>
</dbReference>
<dbReference type="PROSITE" id="PS50011">
    <property type="entry name" value="PROTEIN_KINASE_DOM"/>
    <property type="match status" value="1"/>
</dbReference>
<dbReference type="RefSeq" id="XP_003014036.1">
    <property type="nucleotide sequence ID" value="XM_003013990.1"/>
</dbReference>
<evidence type="ECO:0000256" key="5">
    <source>
        <dbReference type="ARBA" id="ARBA00022553"/>
    </source>
</evidence>
<dbReference type="STRING" id="663331.D4AUC6"/>
<dbReference type="EMBL" id="ABSU01000010">
    <property type="protein sequence ID" value="EFE33396.1"/>
    <property type="molecule type" value="Genomic_DNA"/>
</dbReference>
<dbReference type="GO" id="GO:0005524">
    <property type="term" value="F:ATP binding"/>
    <property type="evidence" value="ECO:0007669"/>
    <property type="project" value="UniProtKB-KW"/>
</dbReference>
<dbReference type="HOGENOM" id="CLU_001037_0_0_1"/>
<dbReference type="SUPFAM" id="SSF47384">
    <property type="entry name" value="Homodimeric domain of signal transducing histidine kinase"/>
    <property type="match status" value="1"/>
</dbReference>
<dbReference type="EC" id="2.7.13.3" evidence="3"/>
<dbReference type="SMART" id="SM00065">
    <property type="entry name" value="GAF"/>
    <property type="match status" value="1"/>
</dbReference>
<evidence type="ECO:0000256" key="2">
    <source>
        <dbReference type="ARBA" id="ARBA00004651"/>
    </source>
</evidence>
<dbReference type="PRINTS" id="PR00344">
    <property type="entry name" value="BCTRLSENSOR"/>
</dbReference>
<feature type="compositionally biased region" description="Polar residues" evidence="14">
    <location>
        <begin position="1633"/>
        <end position="1659"/>
    </location>
</feature>
<dbReference type="SMART" id="SM00448">
    <property type="entry name" value="REC"/>
    <property type="match status" value="1"/>
</dbReference>
<keyword evidence="8" id="KW-0547">Nucleotide-binding</keyword>
<dbReference type="InterPro" id="IPR004358">
    <property type="entry name" value="Sig_transdc_His_kin-like_C"/>
</dbReference>
<keyword evidence="4" id="KW-1003">Cell membrane</keyword>
<feature type="domain" description="Histidine kinase" evidence="16">
    <location>
        <begin position="1900"/>
        <end position="2123"/>
    </location>
</feature>
<dbReference type="Gene3D" id="1.10.287.130">
    <property type="match status" value="1"/>
</dbReference>
<comment type="catalytic activity">
    <reaction evidence="1">
        <text>ATP + protein L-histidine = ADP + protein N-phospho-L-histidine.</text>
        <dbReference type="EC" id="2.7.13.3"/>
    </reaction>
</comment>
<dbReference type="Pfam" id="PF13185">
    <property type="entry name" value="GAF_2"/>
    <property type="match status" value="1"/>
</dbReference>
<evidence type="ECO:0000256" key="6">
    <source>
        <dbReference type="ARBA" id="ARBA00022679"/>
    </source>
</evidence>
<dbReference type="FunFam" id="3.30.450.40:FF:000044">
    <property type="entry name" value="Putative sensor histidine kinase/response regulator"/>
    <property type="match status" value="1"/>
</dbReference>